<name>A0AA50AEK1_9VIRU</name>
<sequence>MRDFAQIKLSIWNDDSFLDLSSDAQLLYFVLISHPTMNRAGVGTWHAGRLSGLCASWSRPVVVSAARELIDGRFIVIDEDTDEFLVRTFVRHDGLMKQRNLATTMAREFAAVGSRAIKGVVVWELRRLHEECPEFKGWESDEALALLEKRAIDPSSDPSVDPSIHPKVDPSVDPSVDPYVKGAIDPKVHPSIDPSVKGEPKGSVDPSVDPSPTTATTTTTFSRRFQEGGTLGSSLG</sequence>
<evidence type="ECO:0000313" key="2">
    <source>
        <dbReference type="EMBL" id="WLJ25599.1"/>
    </source>
</evidence>
<proteinExistence type="predicted"/>
<dbReference type="EMBL" id="OQ890313">
    <property type="protein sequence ID" value="WLJ25599.1"/>
    <property type="molecule type" value="Genomic_DNA"/>
</dbReference>
<accession>A0AA50AEK1</accession>
<feature type="region of interest" description="Disordered" evidence="1">
    <location>
        <begin position="154"/>
        <end position="236"/>
    </location>
</feature>
<reference evidence="2" key="1">
    <citation type="submission" date="2023-04" db="EMBL/GenBank/DDBJ databases">
        <title>The human skin virome in hidradenitis suppurativa patients.</title>
        <authorList>
            <person name="Jansen D."/>
        </authorList>
    </citation>
    <scope>NUCLEOTIDE SEQUENCE</scope>
    <source>
        <strain evidence="2">VC1_JansenPhageC</strain>
    </source>
</reference>
<protein>
    <submittedName>
        <fullName evidence="2">Replisome organizer</fullName>
    </submittedName>
</protein>
<feature type="compositionally biased region" description="Basic and acidic residues" evidence="1">
    <location>
        <begin position="184"/>
        <end position="202"/>
    </location>
</feature>
<evidence type="ECO:0000256" key="1">
    <source>
        <dbReference type="SAM" id="MobiDB-lite"/>
    </source>
</evidence>
<organism evidence="2">
    <name type="scientific">Corynebacterium phage HS03</name>
    <dbReference type="NCBI Taxonomy" id="3056390"/>
    <lineage>
        <taxon>Viruses</taxon>
    </lineage>
</organism>
<feature type="compositionally biased region" description="Low complexity" evidence="1">
    <location>
        <begin position="154"/>
        <end position="163"/>
    </location>
</feature>